<dbReference type="AlphaFoldDB" id="A0A9Q9SUA7"/>
<dbReference type="Proteomes" id="UP000176944">
    <property type="component" value="Chromosome"/>
</dbReference>
<proteinExistence type="predicted"/>
<accession>A0A9Q9SUA7</accession>
<sequence length="66" mass="7336">MRCERTTGIFPIELQQELLRELGAIEVGVGTLVATNARMAEAVKGSVDRLREWVKGQLMVHVDESP</sequence>
<reference evidence="1" key="1">
    <citation type="journal article" date="2017" name="Proc. Natl. Acad. Sci. U.S.A.">
        <title>Comparative genomics uncovers the prolific and distinctive metabolic potential of the cyanobacterial genus Moorea.</title>
        <authorList>
            <person name="Leao T."/>
            <person name="Castelao G."/>
            <person name="Korobeynikov A."/>
            <person name="Monroe E.A."/>
            <person name="Podell S."/>
            <person name="Glukhov E."/>
            <person name="Allen E.E."/>
            <person name="Gerwick W.H."/>
            <person name="Gerwick L."/>
        </authorList>
    </citation>
    <scope>NUCLEOTIDE SEQUENCE</scope>
    <source>
        <strain evidence="1">JHB</strain>
    </source>
</reference>
<organism evidence="1">
    <name type="scientific">Moorena producens (strain JHB)</name>
    <dbReference type="NCBI Taxonomy" id="1454205"/>
    <lineage>
        <taxon>Bacteria</taxon>
        <taxon>Bacillati</taxon>
        <taxon>Cyanobacteriota</taxon>
        <taxon>Cyanophyceae</taxon>
        <taxon>Coleofasciculales</taxon>
        <taxon>Coleofasciculaceae</taxon>
        <taxon>Moorena</taxon>
    </lineage>
</organism>
<dbReference type="EMBL" id="CP017708">
    <property type="protein sequence ID" value="WAN69758.1"/>
    <property type="molecule type" value="Genomic_DNA"/>
</dbReference>
<gene>
    <name evidence="1" type="ORF">BJP36_13730</name>
</gene>
<protein>
    <submittedName>
        <fullName evidence="1">Uncharacterized protein</fullName>
    </submittedName>
</protein>
<name>A0A9Q9SUA7_MOOP1</name>
<evidence type="ECO:0000313" key="1">
    <source>
        <dbReference type="EMBL" id="WAN69758.1"/>
    </source>
</evidence>
<reference evidence="1" key="2">
    <citation type="submission" date="2022-10" db="EMBL/GenBank/DDBJ databases">
        <authorList>
            <person name="Ngo T.-E."/>
        </authorList>
    </citation>
    <scope>NUCLEOTIDE SEQUENCE</scope>
    <source>
        <strain evidence="1">JHB</strain>
    </source>
</reference>